<dbReference type="InterPro" id="IPR020904">
    <property type="entry name" value="Sc_DH/Rdtase_CS"/>
</dbReference>
<name>A0A1H2YCQ3_9RHOB</name>
<comment type="similarity">
    <text evidence="1">Belongs to the short-chain dehydrogenases/reductases (SDR) family.</text>
</comment>
<gene>
    <name evidence="3" type="ORF">SAMN05444336_10384</name>
</gene>
<dbReference type="OrthoDB" id="9789398at2"/>
<dbReference type="InterPro" id="IPR002347">
    <property type="entry name" value="SDR_fam"/>
</dbReference>
<dbReference type="Gene3D" id="3.40.50.720">
    <property type="entry name" value="NAD(P)-binding Rossmann-like Domain"/>
    <property type="match status" value="1"/>
</dbReference>
<keyword evidence="2" id="KW-0560">Oxidoreductase</keyword>
<dbReference type="PANTHER" id="PTHR24321">
    <property type="entry name" value="DEHYDROGENASES, SHORT CHAIN"/>
    <property type="match status" value="1"/>
</dbReference>
<accession>A0A1H2YCQ3</accession>
<dbReference type="PANTHER" id="PTHR24321:SF8">
    <property type="entry name" value="ESTRADIOL 17-BETA-DEHYDROGENASE 8-RELATED"/>
    <property type="match status" value="1"/>
</dbReference>
<dbReference type="PROSITE" id="PS00061">
    <property type="entry name" value="ADH_SHORT"/>
    <property type="match status" value="1"/>
</dbReference>
<evidence type="ECO:0000256" key="1">
    <source>
        <dbReference type="ARBA" id="ARBA00006484"/>
    </source>
</evidence>
<evidence type="ECO:0000313" key="4">
    <source>
        <dbReference type="Proteomes" id="UP000199118"/>
    </source>
</evidence>
<organism evidence="3 4">
    <name type="scientific">Albimonas donghaensis</name>
    <dbReference type="NCBI Taxonomy" id="356660"/>
    <lineage>
        <taxon>Bacteria</taxon>
        <taxon>Pseudomonadati</taxon>
        <taxon>Pseudomonadota</taxon>
        <taxon>Alphaproteobacteria</taxon>
        <taxon>Rhodobacterales</taxon>
        <taxon>Paracoccaceae</taxon>
        <taxon>Albimonas</taxon>
    </lineage>
</organism>
<dbReference type="CDD" id="cd05233">
    <property type="entry name" value="SDR_c"/>
    <property type="match status" value="1"/>
</dbReference>
<protein>
    <submittedName>
        <fullName evidence="3">NAD(P)-dependent dehydrogenase, short-chain alcohol dehydrogenase family</fullName>
    </submittedName>
</protein>
<dbReference type="FunFam" id="3.40.50.720:FF:000084">
    <property type="entry name" value="Short-chain dehydrogenase reductase"/>
    <property type="match status" value="1"/>
</dbReference>
<proteinExistence type="inferred from homology"/>
<dbReference type="GO" id="GO:0016491">
    <property type="term" value="F:oxidoreductase activity"/>
    <property type="evidence" value="ECO:0007669"/>
    <property type="project" value="UniProtKB-KW"/>
</dbReference>
<dbReference type="STRING" id="356660.SAMN05444336_10384"/>
<keyword evidence="4" id="KW-1185">Reference proteome</keyword>
<dbReference type="InterPro" id="IPR036291">
    <property type="entry name" value="NAD(P)-bd_dom_sf"/>
</dbReference>
<dbReference type="RefSeq" id="WP_092681226.1">
    <property type="nucleotide sequence ID" value="NZ_FNMZ01000003.1"/>
</dbReference>
<evidence type="ECO:0000256" key="2">
    <source>
        <dbReference type="ARBA" id="ARBA00023002"/>
    </source>
</evidence>
<dbReference type="Proteomes" id="UP000199118">
    <property type="component" value="Unassembled WGS sequence"/>
</dbReference>
<dbReference type="Pfam" id="PF13561">
    <property type="entry name" value="adh_short_C2"/>
    <property type="match status" value="1"/>
</dbReference>
<dbReference type="AlphaFoldDB" id="A0A1H2YCQ3"/>
<dbReference type="SUPFAM" id="SSF51735">
    <property type="entry name" value="NAD(P)-binding Rossmann-fold domains"/>
    <property type="match status" value="1"/>
</dbReference>
<evidence type="ECO:0000313" key="3">
    <source>
        <dbReference type="EMBL" id="SDX02982.1"/>
    </source>
</evidence>
<dbReference type="PRINTS" id="PR00080">
    <property type="entry name" value="SDRFAMILY"/>
</dbReference>
<dbReference type="EMBL" id="FNMZ01000003">
    <property type="protein sequence ID" value="SDX02982.1"/>
    <property type="molecule type" value="Genomic_DNA"/>
</dbReference>
<reference evidence="3 4" key="1">
    <citation type="submission" date="2016-10" db="EMBL/GenBank/DDBJ databases">
        <authorList>
            <person name="de Groot N.N."/>
        </authorList>
    </citation>
    <scope>NUCLEOTIDE SEQUENCE [LARGE SCALE GENOMIC DNA]</scope>
    <source>
        <strain evidence="3 4">DSM 17890</strain>
    </source>
</reference>
<dbReference type="PRINTS" id="PR00081">
    <property type="entry name" value="GDHRDH"/>
</dbReference>
<sequence>MSPAASSAAPAAEPGPAALATYPDLRGRSVLISGGATGIGEALTRAFAAQGARVAFVDLAREAGEALAAELAGQGATIRFAPVDVTDAAAYQAAIRAAAEAHGPITALLNNAANDQRHGVGEVGPDRFDGIVAVNLKHAFVAAQAAAPMMRAAGGGTIVNFGSISWMMAGAGYPVYAACKAATHGLTRSLARDLGRDRIRVNTLVPGWVMTEKQLRLWVDDAAREQIARSQCLPGPVLPWNIAQMALFLASDASAMCSAQNFIVDGGWV</sequence>